<organism evidence="1 2">
    <name type="scientific">Massarina eburnea CBS 473.64</name>
    <dbReference type="NCBI Taxonomy" id="1395130"/>
    <lineage>
        <taxon>Eukaryota</taxon>
        <taxon>Fungi</taxon>
        <taxon>Dikarya</taxon>
        <taxon>Ascomycota</taxon>
        <taxon>Pezizomycotina</taxon>
        <taxon>Dothideomycetes</taxon>
        <taxon>Pleosporomycetidae</taxon>
        <taxon>Pleosporales</taxon>
        <taxon>Massarineae</taxon>
        <taxon>Massarinaceae</taxon>
        <taxon>Massarina</taxon>
    </lineage>
</organism>
<sequence length="74" mass="8142">MQGKKKALDWSGRIITSAQIDIHASQLLLPSSMALLCQNTASAYIGHTYRCRGRSRVSRIYGNLPRNAPAVIQS</sequence>
<keyword evidence="2" id="KW-1185">Reference proteome</keyword>
<accession>A0A6A6RPE1</accession>
<reference evidence="1" key="1">
    <citation type="journal article" date="2020" name="Stud. Mycol.">
        <title>101 Dothideomycetes genomes: a test case for predicting lifestyles and emergence of pathogens.</title>
        <authorList>
            <person name="Haridas S."/>
            <person name="Albert R."/>
            <person name="Binder M."/>
            <person name="Bloem J."/>
            <person name="Labutti K."/>
            <person name="Salamov A."/>
            <person name="Andreopoulos B."/>
            <person name="Baker S."/>
            <person name="Barry K."/>
            <person name="Bills G."/>
            <person name="Bluhm B."/>
            <person name="Cannon C."/>
            <person name="Castanera R."/>
            <person name="Culley D."/>
            <person name="Daum C."/>
            <person name="Ezra D."/>
            <person name="Gonzalez J."/>
            <person name="Henrissat B."/>
            <person name="Kuo A."/>
            <person name="Liang C."/>
            <person name="Lipzen A."/>
            <person name="Lutzoni F."/>
            <person name="Magnuson J."/>
            <person name="Mondo S."/>
            <person name="Nolan M."/>
            <person name="Ohm R."/>
            <person name="Pangilinan J."/>
            <person name="Park H.-J."/>
            <person name="Ramirez L."/>
            <person name="Alfaro M."/>
            <person name="Sun H."/>
            <person name="Tritt A."/>
            <person name="Yoshinaga Y."/>
            <person name="Zwiers L.-H."/>
            <person name="Turgeon B."/>
            <person name="Goodwin S."/>
            <person name="Spatafora J."/>
            <person name="Crous P."/>
            <person name="Grigoriev I."/>
        </authorList>
    </citation>
    <scope>NUCLEOTIDE SEQUENCE</scope>
    <source>
        <strain evidence="1">CBS 473.64</strain>
    </source>
</reference>
<evidence type="ECO:0000313" key="2">
    <source>
        <dbReference type="Proteomes" id="UP000799753"/>
    </source>
</evidence>
<dbReference type="EMBL" id="MU006795">
    <property type="protein sequence ID" value="KAF2637067.1"/>
    <property type="molecule type" value="Genomic_DNA"/>
</dbReference>
<gene>
    <name evidence="1" type="ORF">P280DRAFT_137702</name>
</gene>
<name>A0A6A6RPE1_9PLEO</name>
<evidence type="ECO:0000313" key="1">
    <source>
        <dbReference type="EMBL" id="KAF2637067.1"/>
    </source>
</evidence>
<dbReference type="Proteomes" id="UP000799753">
    <property type="component" value="Unassembled WGS sequence"/>
</dbReference>
<protein>
    <submittedName>
        <fullName evidence="1">Uncharacterized protein</fullName>
    </submittedName>
</protein>
<proteinExistence type="predicted"/>
<dbReference type="AlphaFoldDB" id="A0A6A6RPE1"/>